<evidence type="ECO:0000313" key="3">
    <source>
        <dbReference type="EMBL" id="SEL73222.1"/>
    </source>
</evidence>
<proteinExistence type="predicted"/>
<feature type="transmembrane region" description="Helical" evidence="1">
    <location>
        <begin position="35"/>
        <end position="54"/>
    </location>
</feature>
<sequence length="206" mass="21801">MGEASTHREWTVAASVTALVWAVLVQLRFPGFYLVAPLYCLGWLGLSWKALGAPRVRRPASFGKEVLLGAAVGAGMVGVSLAVAWGLCKGATWPVCQPVETLTQQAKGVSAAALLGVGLLVVPAEEVFWHGVVQTALRPRVGLLARGGLSTGLLALSYLLVGAWELALAALPTFLVWGWLTEWRQTLVAPLVSHGLWTVLMIALLG</sequence>
<dbReference type="GO" id="GO:0080120">
    <property type="term" value="P:CAAX-box protein maturation"/>
    <property type="evidence" value="ECO:0007669"/>
    <property type="project" value="UniProtKB-ARBA"/>
</dbReference>
<dbReference type="InterPro" id="IPR003675">
    <property type="entry name" value="Rce1/LyrA-like_dom"/>
</dbReference>
<accession>A0A1H7SKT5</accession>
<dbReference type="AlphaFoldDB" id="A0A1H7SKT5"/>
<name>A0A1H7SKT5_STIAU</name>
<dbReference type="OrthoDB" id="5517038at2"/>
<dbReference type="EMBL" id="FOAP01000008">
    <property type="protein sequence ID" value="SEL73222.1"/>
    <property type="molecule type" value="Genomic_DNA"/>
</dbReference>
<feature type="transmembrane region" description="Helical" evidence="1">
    <location>
        <begin position="186"/>
        <end position="205"/>
    </location>
</feature>
<keyword evidence="1" id="KW-0472">Membrane</keyword>
<organism evidence="3 4">
    <name type="scientific">Stigmatella aurantiaca</name>
    <dbReference type="NCBI Taxonomy" id="41"/>
    <lineage>
        <taxon>Bacteria</taxon>
        <taxon>Pseudomonadati</taxon>
        <taxon>Myxococcota</taxon>
        <taxon>Myxococcia</taxon>
        <taxon>Myxococcales</taxon>
        <taxon>Cystobacterineae</taxon>
        <taxon>Archangiaceae</taxon>
        <taxon>Stigmatella</taxon>
    </lineage>
</organism>
<evidence type="ECO:0000313" key="4">
    <source>
        <dbReference type="Proteomes" id="UP000182719"/>
    </source>
</evidence>
<protein>
    <recommendedName>
        <fullName evidence="2">CAAX prenyl protease 2/Lysostaphin resistance protein A-like domain-containing protein</fullName>
    </recommendedName>
</protein>
<keyword evidence="1" id="KW-0812">Transmembrane</keyword>
<evidence type="ECO:0000256" key="1">
    <source>
        <dbReference type="SAM" id="Phobius"/>
    </source>
</evidence>
<feature type="transmembrane region" description="Helical" evidence="1">
    <location>
        <begin position="153"/>
        <end position="180"/>
    </location>
</feature>
<keyword evidence="4" id="KW-1185">Reference proteome</keyword>
<dbReference type="GO" id="GO:0004175">
    <property type="term" value="F:endopeptidase activity"/>
    <property type="evidence" value="ECO:0007669"/>
    <property type="project" value="UniProtKB-ARBA"/>
</dbReference>
<dbReference type="Proteomes" id="UP000182719">
    <property type="component" value="Unassembled WGS sequence"/>
</dbReference>
<dbReference type="Pfam" id="PF02517">
    <property type="entry name" value="Rce1-like"/>
    <property type="match status" value="1"/>
</dbReference>
<gene>
    <name evidence="3" type="ORF">SAMN05444354_10832</name>
</gene>
<feature type="transmembrane region" description="Helical" evidence="1">
    <location>
        <begin position="12"/>
        <end position="29"/>
    </location>
</feature>
<keyword evidence="1" id="KW-1133">Transmembrane helix</keyword>
<evidence type="ECO:0000259" key="2">
    <source>
        <dbReference type="Pfam" id="PF02517"/>
    </source>
</evidence>
<feature type="domain" description="CAAX prenyl protease 2/Lysostaphin resistance protein A-like" evidence="2">
    <location>
        <begin position="111"/>
        <end position="199"/>
    </location>
</feature>
<reference evidence="4" key="1">
    <citation type="submission" date="2016-10" db="EMBL/GenBank/DDBJ databases">
        <authorList>
            <person name="Varghese N."/>
            <person name="Submissions S."/>
        </authorList>
    </citation>
    <scope>NUCLEOTIDE SEQUENCE [LARGE SCALE GENOMIC DNA]</scope>
    <source>
        <strain evidence="4">DSM 17044</strain>
    </source>
</reference>
<feature type="transmembrane region" description="Helical" evidence="1">
    <location>
        <begin position="66"/>
        <end position="88"/>
    </location>
</feature>
<feature type="transmembrane region" description="Helical" evidence="1">
    <location>
        <begin position="108"/>
        <end position="132"/>
    </location>
</feature>